<dbReference type="GO" id="GO:0030036">
    <property type="term" value="P:actin cytoskeleton organization"/>
    <property type="evidence" value="ECO:0007669"/>
    <property type="project" value="InterPro"/>
</dbReference>
<organism evidence="3 4">
    <name type="scientific">Malassezia sympodialis (strain ATCC 42132)</name>
    <name type="common">Atopic eczema-associated yeast</name>
    <dbReference type="NCBI Taxonomy" id="1230383"/>
    <lineage>
        <taxon>Eukaryota</taxon>
        <taxon>Fungi</taxon>
        <taxon>Dikarya</taxon>
        <taxon>Basidiomycota</taxon>
        <taxon>Ustilaginomycotina</taxon>
        <taxon>Malasseziomycetes</taxon>
        <taxon>Malasseziales</taxon>
        <taxon>Malasseziaceae</taxon>
        <taxon>Malassezia</taxon>
    </lineage>
</organism>
<accession>A0A1M8AAE8</accession>
<evidence type="ECO:0000256" key="1">
    <source>
        <dbReference type="SAM" id="MobiDB-lite"/>
    </source>
</evidence>
<dbReference type="VEuPathDB" id="FungiDB:MSYG_3824"/>
<keyword evidence="4" id="KW-1185">Reference proteome</keyword>
<dbReference type="EMBL" id="LT671826">
    <property type="protein sequence ID" value="SHO79475.1"/>
    <property type="molecule type" value="Genomic_DNA"/>
</dbReference>
<name>A0A1M8AAE8_MALS4</name>
<feature type="domain" description="Formin GTPase-binding" evidence="2">
    <location>
        <begin position="57"/>
        <end position="240"/>
    </location>
</feature>
<reference evidence="4" key="1">
    <citation type="journal article" date="2017" name="Nucleic Acids Res.">
        <title>Proteogenomics produces comprehensive and highly accurate protein-coding gene annotation in a complete genome assembly of Malassezia sympodialis.</title>
        <authorList>
            <person name="Zhu Y."/>
            <person name="Engstroem P.G."/>
            <person name="Tellgren-Roth C."/>
            <person name="Baudo C.D."/>
            <person name="Kennell J.C."/>
            <person name="Sun S."/>
            <person name="Billmyre R.B."/>
            <person name="Schroeder M.S."/>
            <person name="Andersson A."/>
            <person name="Holm T."/>
            <person name="Sigurgeirsson B."/>
            <person name="Wu G."/>
            <person name="Sankaranarayanan S.R."/>
            <person name="Siddharthan R."/>
            <person name="Sanyal K."/>
            <person name="Lundeberg J."/>
            <person name="Nystedt B."/>
            <person name="Boekhout T."/>
            <person name="Dawson T.L. Jr."/>
            <person name="Heitman J."/>
            <person name="Scheynius A."/>
            <person name="Lehtioe J."/>
        </authorList>
    </citation>
    <scope>NUCLEOTIDE SEQUENCE [LARGE SCALE GENOMIC DNA]</scope>
    <source>
        <strain evidence="4">ATCC 42132</strain>
    </source>
</reference>
<sequence>MEKENVVPATPHAGSKRSGLFTGPTLAPKRLLRTYRSEKDAAPIPFAPAQTSAESLDHSLLDHIEALSLDPRMKERIVGMHKKSTAEPKRPHRMSSILAFRDTSQKAPKRLLPTQFLAQLQLPARQVPVDMVRQLRVALATESHMWIQTFIDAGGYRALLARFDDLFQMEWREEQHDDTLLHELLRCLHTLSSSPKGLACIEAAAPAPMEQLVALLFSDRTPGELDTRRLIIQLLIQIVPLSLSPQVLDKRQLHRVPVDDVSCVSAAMANDVHTGAVLVAMLLHTPKPAAFETKVEFLQRPNEHQPLRTYISLLQQVCKEFFWIFCHKENRVLDWHKLDIKSVTAPQVPNGITGSVEWDATMYLTSHLRLLTTVLRSLQTSCPRAASLFMQGLEEAGLKRILEAISMASQVYYISLHAELAHLCAIRMELKYEMEKTINTSTDAAPKAPQASRPAPATPVPRPRTSSQRSTVSLVRHVSIERVSFPIHSHSVKPSARTSTVRATPT</sequence>
<evidence type="ECO:0000313" key="3">
    <source>
        <dbReference type="EMBL" id="SHO79475.1"/>
    </source>
</evidence>
<dbReference type="AlphaFoldDB" id="A0A1M8AAE8"/>
<evidence type="ECO:0000313" key="4">
    <source>
        <dbReference type="Proteomes" id="UP000186303"/>
    </source>
</evidence>
<gene>
    <name evidence="3" type="ORF">MSYG_3824</name>
</gene>
<dbReference type="OrthoDB" id="2155261at2759"/>
<dbReference type="SUPFAM" id="SSF48371">
    <property type="entry name" value="ARM repeat"/>
    <property type="match status" value="1"/>
</dbReference>
<dbReference type="Pfam" id="PF06371">
    <property type="entry name" value="Drf_GBD"/>
    <property type="match status" value="1"/>
</dbReference>
<dbReference type="InterPro" id="IPR016024">
    <property type="entry name" value="ARM-type_fold"/>
</dbReference>
<feature type="region of interest" description="Disordered" evidence="1">
    <location>
        <begin position="1"/>
        <end position="23"/>
    </location>
</feature>
<feature type="region of interest" description="Disordered" evidence="1">
    <location>
        <begin position="441"/>
        <end position="473"/>
    </location>
</feature>
<dbReference type="SMART" id="SM01140">
    <property type="entry name" value="Drf_GBD"/>
    <property type="match status" value="1"/>
</dbReference>
<dbReference type="Proteomes" id="UP000186303">
    <property type="component" value="Chromosome 6"/>
</dbReference>
<dbReference type="GO" id="GO:0031267">
    <property type="term" value="F:small GTPase binding"/>
    <property type="evidence" value="ECO:0007669"/>
    <property type="project" value="InterPro"/>
</dbReference>
<protein>
    <recommendedName>
        <fullName evidence="2">Formin GTPase-binding domain-containing protein</fullName>
    </recommendedName>
</protein>
<evidence type="ECO:0000259" key="2">
    <source>
        <dbReference type="SMART" id="SM01140"/>
    </source>
</evidence>
<dbReference type="InterPro" id="IPR011989">
    <property type="entry name" value="ARM-like"/>
</dbReference>
<dbReference type="GO" id="GO:0003779">
    <property type="term" value="F:actin binding"/>
    <property type="evidence" value="ECO:0007669"/>
    <property type="project" value="InterPro"/>
</dbReference>
<dbReference type="Gene3D" id="1.25.10.10">
    <property type="entry name" value="Leucine-rich Repeat Variant"/>
    <property type="match status" value="1"/>
</dbReference>
<proteinExistence type="predicted"/>
<dbReference type="InterPro" id="IPR010473">
    <property type="entry name" value="GTPase-bd"/>
</dbReference>
<dbReference type="OMA" id="VFWVWNH"/>